<dbReference type="RefSeq" id="WP_159764854.1">
    <property type="nucleotide sequence ID" value="NZ_WUUT01000005.1"/>
</dbReference>
<sequence>MGTEPSFTIPSRPQRRYPYSGGVEYEGQTIFRLIPSRSRSNEQLSAALEQTLDAGPYRYGDFYNLPMALFLVRDEGTGDVFRASVRDGRIRLHVLPETGSAGLRRLYDRLVERSDCEYRVECETAE</sequence>
<gene>
    <name evidence="1" type="ORF">GRX03_13475</name>
</gene>
<evidence type="ECO:0000313" key="2">
    <source>
        <dbReference type="Proteomes" id="UP000466535"/>
    </source>
</evidence>
<evidence type="ECO:0000313" key="1">
    <source>
        <dbReference type="EMBL" id="MXR52611.1"/>
    </source>
</evidence>
<name>A0A6B0TBK3_9EURY</name>
<reference evidence="1 2" key="1">
    <citation type="submission" date="2019-12" db="EMBL/GenBank/DDBJ databases">
        <title>Isolation and characterization of three novel carbon monoxide-oxidizing members of Halobacteria from salione crusts and soils.</title>
        <authorList>
            <person name="Myers M.R."/>
            <person name="King G.M."/>
        </authorList>
    </citation>
    <scope>NUCLEOTIDE SEQUENCE [LARGE SCALE GENOMIC DNA]</scope>
    <source>
        <strain evidence="1 2">WSH3</strain>
    </source>
</reference>
<dbReference type="AlphaFoldDB" id="A0A6B0TBK3"/>
<accession>A0A6B0TBK3</accession>
<protein>
    <submittedName>
        <fullName evidence="1">Uncharacterized protein</fullName>
    </submittedName>
</protein>
<comment type="caution">
    <text evidence="1">The sequence shown here is derived from an EMBL/GenBank/DDBJ whole genome shotgun (WGS) entry which is preliminary data.</text>
</comment>
<keyword evidence="2" id="KW-1185">Reference proteome</keyword>
<proteinExistence type="predicted"/>
<dbReference type="EMBL" id="WUUT01000005">
    <property type="protein sequence ID" value="MXR52611.1"/>
    <property type="molecule type" value="Genomic_DNA"/>
</dbReference>
<dbReference type="Proteomes" id="UP000466535">
    <property type="component" value="Unassembled WGS sequence"/>
</dbReference>
<organism evidence="1 2">
    <name type="scientific">Halovenus carboxidivorans</name>
    <dbReference type="NCBI Taxonomy" id="2692199"/>
    <lineage>
        <taxon>Archaea</taxon>
        <taxon>Methanobacteriati</taxon>
        <taxon>Methanobacteriota</taxon>
        <taxon>Stenosarchaea group</taxon>
        <taxon>Halobacteria</taxon>
        <taxon>Halobacteriales</taxon>
        <taxon>Haloarculaceae</taxon>
        <taxon>Halovenus</taxon>
    </lineage>
</organism>
<dbReference type="OrthoDB" id="209683at2157"/>